<dbReference type="SUPFAM" id="SSF52343">
    <property type="entry name" value="Ferredoxin reductase-like, C-terminal NADP-linked domain"/>
    <property type="match status" value="1"/>
</dbReference>
<name>A0A3P1BTG3_9BACT</name>
<keyword evidence="2" id="KW-0285">Flavoprotein</keyword>
<dbReference type="InterPro" id="IPR017927">
    <property type="entry name" value="FAD-bd_FR_type"/>
</dbReference>
<dbReference type="Gene3D" id="2.40.30.10">
    <property type="entry name" value="Translation factors"/>
    <property type="match status" value="1"/>
</dbReference>
<dbReference type="GO" id="GO:0046872">
    <property type="term" value="F:metal ion binding"/>
    <property type="evidence" value="ECO:0007669"/>
    <property type="project" value="UniProtKB-KW"/>
</dbReference>
<evidence type="ECO:0000256" key="3">
    <source>
        <dbReference type="ARBA" id="ARBA00022714"/>
    </source>
</evidence>
<dbReference type="PANTHER" id="PTHR47354:SF8">
    <property type="entry name" value="1,2-PHENYLACETYL-COA EPOXIDASE, SUBUNIT E"/>
    <property type="match status" value="1"/>
</dbReference>
<evidence type="ECO:0000256" key="9">
    <source>
        <dbReference type="SAM" id="MobiDB-lite"/>
    </source>
</evidence>
<dbReference type="AlphaFoldDB" id="A0A3P1BTG3"/>
<dbReference type="InterPro" id="IPR036010">
    <property type="entry name" value="2Fe-2S_ferredoxin-like_sf"/>
</dbReference>
<keyword evidence="6" id="KW-0560">Oxidoreductase</keyword>
<dbReference type="GO" id="GO:0050660">
    <property type="term" value="F:flavin adenine dinucleotide binding"/>
    <property type="evidence" value="ECO:0007669"/>
    <property type="project" value="TreeGrafter"/>
</dbReference>
<proteinExistence type="predicted"/>
<dbReference type="InterPro" id="IPR001433">
    <property type="entry name" value="OxRdtase_FAD/NAD-bd"/>
</dbReference>
<evidence type="ECO:0000256" key="7">
    <source>
        <dbReference type="ARBA" id="ARBA00023004"/>
    </source>
</evidence>
<dbReference type="Gene3D" id="3.10.20.30">
    <property type="match status" value="1"/>
</dbReference>
<evidence type="ECO:0000256" key="5">
    <source>
        <dbReference type="ARBA" id="ARBA00022827"/>
    </source>
</evidence>
<organism evidence="12 13">
    <name type="scientific">Larkinella rosea</name>
    <dbReference type="NCBI Taxonomy" id="2025312"/>
    <lineage>
        <taxon>Bacteria</taxon>
        <taxon>Pseudomonadati</taxon>
        <taxon>Bacteroidota</taxon>
        <taxon>Cytophagia</taxon>
        <taxon>Cytophagales</taxon>
        <taxon>Spirosomataceae</taxon>
        <taxon>Larkinella</taxon>
    </lineage>
</organism>
<dbReference type="PROSITE" id="PS51384">
    <property type="entry name" value="FAD_FR"/>
    <property type="match status" value="1"/>
</dbReference>
<dbReference type="SUPFAM" id="SSF54292">
    <property type="entry name" value="2Fe-2S ferredoxin-like"/>
    <property type="match status" value="1"/>
</dbReference>
<comment type="caution">
    <text evidence="12">The sequence shown here is derived from an EMBL/GenBank/DDBJ whole genome shotgun (WGS) entry which is preliminary data.</text>
</comment>
<dbReference type="GO" id="GO:0051537">
    <property type="term" value="F:2 iron, 2 sulfur cluster binding"/>
    <property type="evidence" value="ECO:0007669"/>
    <property type="project" value="UniProtKB-KW"/>
</dbReference>
<feature type="region of interest" description="Disordered" evidence="9">
    <location>
        <begin position="56"/>
        <end position="76"/>
    </location>
</feature>
<dbReference type="Pfam" id="PF00111">
    <property type="entry name" value="Fer2"/>
    <property type="match status" value="1"/>
</dbReference>
<feature type="domain" description="2Fe-2S ferredoxin-type" evidence="10">
    <location>
        <begin position="277"/>
        <end position="364"/>
    </location>
</feature>
<dbReference type="InterPro" id="IPR039261">
    <property type="entry name" value="FNR_nucleotide-bd"/>
</dbReference>
<dbReference type="EMBL" id="RQJO01000008">
    <property type="protein sequence ID" value="RRB04312.1"/>
    <property type="molecule type" value="Genomic_DNA"/>
</dbReference>
<dbReference type="PROSITE" id="PS51085">
    <property type="entry name" value="2FE2S_FER_2"/>
    <property type="match status" value="1"/>
</dbReference>
<evidence type="ECO:0000256" key="1">
    <source>
        <dbReference type="ARBA" id="ARBA00001974"/>
    </source>
</evidence>
<dbReference type="GO" id="GO:0016491">
    <property type="term" value="F:oxidoreductase activity"/>
    <property type="evidence" value="ECO:0007669"/>
    <property type="project" value="UniProtKB-KW"/>
</dbReference>
<keyword evidence="8" id="KW-0411">Iron-sulfur</keyword>
<reference evidence="12 13" key="1">
    <citation type="submission" date="2018-11" db="EMBL/GenBank/DDBJ databases">
        <authorList>
            <person name="Zhou Z."/>
            <person name="Wang G."/>
        </authorList>
    </citation>
    <scope>NUCLEOTIDE SEQUENCE [LARGE SCALE GENOMIC DNA]</scope>
    <source>
        <strain evidence="12 13">KCTC52004</strain>
    </source>
</reference>
<dbReference type="Pfam" id="PF00970">
    <property type="entry name" value="FAD_binding_6"/>
    <property type="match status" value="1"/>
</dbReference>
<evidence type="ECO:0000256" key="4">
    <source>
        <dbReference type="ARBA" id="ARBA00022723"/>
    </source>
</evidence>
<comment type="cofactor">
    <cofactor evidence="1">
        <name>FAD</name>
        <dbReference type="ChEBI" id="CHEBI:57692"/>
    </cofactor>
</comment>
<protein>
    <submittedName>
        <fullName evidence="12">Ferredoxin--NADP reductase</fullName>
    </submittedName>
</protein>
<dbReference type="InterPro" id="IPR017938">
    <property type="entry name" value="Riboflavin_synthase-like_b-brl"/>
</dbReference>
<keyword evidence="5" id="KW-0274">FAD</keyword>
<dbReference type="InterPro" id="IPR050415">
    <property type="entry name" value="MRET"/>
</dbReference>
<evidence type="ECO:0000256" key="6">
    <source>
        <dbReference type="ARBA" id="ARBA00023002"/>
    </source>
</evidence>
<evidence type="ECO:0000256" key="2">
    <source>
        <dbReference type="ARBA" id="ARBA00022630"/>
    </source>
</evidence>
<dbReference type="RefSeq" id="WP_124874911.1">
    <property type="nucleotide sequence ID" value="NZ_RQJO01000008.1"/>
</dbReference>
<dbReference type="Gene3D" id="3.40.50.80">
    <property type="entry name" value="Nucleotide-binding domain of ferredoxin-NADP reductase (FNR) module"/>
    <property type="match status" value="1"/>
</dbReference>
<keyword evidence="4" id="KW-0479">Metal-binding</keyword>
<dbReference type="InterPro" id="IPR006058">
    <property type="entry name" value="2Fe2S_fd_BS"/>
</dbReference>
<evidence type="ECO:0000313" key="12">
    <source>
        <dbReference type="EMBL" id="RRB04312.1"/>
    </source>
</evidence>
<dbReference type="PANTHER" id="PTHR47354">
    <property type="entry name" value="NADH OXIDOREDUCTASE HCR"/>
    <property type="match status" value="1"/>
</dbReference>
<dbReference type="Pfam" id="PF00175">
    <property type="entry name" value="NAD_binding_1"/>
    <property type="match status" value="1"/>
</dbReference>
<gene>
    <name evidence="12" type="ORF">EHT25_12430</name>
</gene>
<sequence>MNEELIQLQVSEIIRETHDTKTLLLQPTDGQSIPYQAGQFLTLLFHHLGHEVRRSYSLSSTPGDASPGNDSPEKPAEPLSLTIKRVENGEISRHLLDHLHIGDILTSLPPAGRFTLETAPDQQRDIVLIGAGSGISPLFGILKQVLRDEPKSHVTLLDCNTSERTIIFHTQLEALQQQHPDRFQLIHLLSQPSDNWRKAGNIRRGRLNNWLLENMLPELTRFERDAARWYICGPFAFMRMVQITLIYAGIRLDAIKKENFVIEPVTRTPPPELAKDHRILLRFRGTEYDIDVPAYKSILQAALDHGVHLPYSCKGGRCSSCAVRLKAGEVHMTINDVLTERDLNNGWVLTCTGYPASEGLILEA</sequence>
<dbReference type="SUPFAM" id="SSF63380">
    <property type="entry name" value="Riboflavin synthase domain-like"/>
    <property type="match status" value="1"/>
</dbReference>
<feature type="domain" description="FAD-binding FR-type" evidence="11">
    <location>
        <begin position="3"/>
        <end position="117"/>
    </location>
</feature>
<keyword evidence="13" id="KW-1185">Reference proteome</keyword>
<keyword evidence="7" id="KW-0408">Iron</keyword>
<dbReference type="CDD" id="cd00207">
    <property type="entry name" value="fer2"/>
    <property type="match status" value="1"/>
</dbReference>
<evidence type="ECO:0000256" key="8">
    <source>
        <dbReference type="ARBA" id="ARBA00023014"/>
    </source>
</evidence>
<dbReference type="PROSITE" id="PS00197">
    <property type="entry name" value="2FE2S_FER_1"/>
    <property type="match status" value="1"/>
</dbReference>
<dbReference type="OrthoDB" id="9789468at2"/>
<dbReference type="Proteomes" id="UP000271925">
    <property type="component" value="Unassembled WGS sequence"/>
</dbReference>
<evidence type="ECO:0000259" key="11">
    <source>
        <dbReference type="PROSITE" id="PS51384"/>
    </source>
</evidence>
<dbReference type="InterPro" id="IPR008333">
    <property type="entry name" value="Cbr1-like_FAD-bd_dom"/>
</dbReference>
<evidence type="ECO:0000313" key="13">
    <source>
        <dbReference type="Proteomes" id="UP000271925"/>
    </source>
</evidence>
<dbReference type="CDD" id="cd06214">
    <property type="entry name" value="PA_degradation_oxidoreductase_like"/>
    <property type="match status" value="1"/>
</dbReference>
<evidence type="ECO:0000259" key="10">
    <source>
        <dbReference type="PROSITE" id="PS51085"/>
    </source>
</evidence>
<dbReference type="InterPro" id="IPR012675">
    <property type="entry name" value="Beta-grasp_dom_sf"/>
</dbReference>
<accession>A0A3P1BTG3</accession>
<dbReference type="InterPro" id="IPR001041">
    <property type="entry name" value="2Fe-2S_ferredoxin-type"/>
</dbReference>
<keyword evidence="3" id="KW-0001">2Fe-2S</keyword>